<evidence type="ECO:0000313" key="3">
    <source>
        <dbReference type="Proteomes" id="UP001456524"/>
    </source>
</evidence>
<keyword evidence="3" id="KW-1185">Reference proteome</keyword>
<dbReference type="EMBL" id="JBBWUH010000001">
    <property type="protein sequence ID" value="KAK8177486.1"/>
    <property type="molecule type" value="Genomic_DNA"/>
</dbReference>
<reference evidence="2 3" key="1">
    <citation type="journal article" date="2022" name="G3 (Bethesda)">
        <title>Enemy or ally: a genomic approach to elucidate the lifestyle of Phyllosticta citrichinaensis.</title>
        <authorList>
            <person name="Buijs V.A."/>
            <person name="Groenewald J.Z."/>
            <person name="Haridas S."/>
            <person name="LaButti K.M."/>
            <person name="Lipzen A."/>
            <person name="Martin F.M."/>
            <person name="Barry K."/>
            <person name="Grigoriev I.V."/>
            <person name="Crous P.W."/>
            <person name="Seidl M.F."/>
        </authorList>
    </citation>
    <scope>NUCLEOTIDE SEQUENCE [LARGE SCALE GENOMIC DNA]</scope>
    <source>
        <strain evidence="2 3">CBS 129764</strain>
    </source>
</reference>
<evidence type="ECO:0000313" key="2">
    <source>
        <dbReference type="EMBL" id="KAK8177486.1"/>
    </source>
</evidence>
<name>A0ABR1Y765_9PEZI</name>
<sequence>MALRSSSRSSACLCSSLLCRPSPLTVCISREKRDASPPTALLSSPPRWHVPWIWIRSLSPVSAPAGGCLSWQRRQRPHDGRREAGVDIVNDVDRDGDVSTGLDLFGGRLVDQRAALAESAGGVGLGVDGGGGGAAAGRTRRVGDGRGGDGGS</sequence>
<evidence type="ECO:0000256" key="1">
    <source>
        <dbReference type="SAM" id="MobiDB-lite"/>
    </source>
</evidence>
<feature type="region of interest" description="Disordered" evidence="1">
    <location>
        <begin position="121"/>
        <end position="152"/>
    </location>
</feature>
<protein>
    <submittedName>
        <fullName evidence="2">Uncharacterized protein</fullName>
    </submittedName>
</protein>
<comment type="caution">
    <text evidence="2">The sequence shown here is derived from an EMBL/GenBank/DDBJ whole genome shotgun (WGS) entry which is preliminary data.</text>
</comment>
<feature type="compositionally biased region" description="Gly residues" evidence="1">
    <location>
        <begin position="121"/>
        <end position="135"/>
    </location>
</feature>
<dbReference type="Proteomes" id="UP001456524">
    <property type="component" value="Unassembled WGS sequence"/>
</dbReference>
<organism evidence="2 3">
    <name type="scientific">Phyllosticta citrichinensis</name>
    <dbReference type="NCBI Taxonomy" id="1130410"/>
    <lineage>
        <taxon>Eukaryota</taxon>
        <taxon>Fungi</taxon>
        <taxon>Dikarya</taxon>
        <taxon>Ascomycota</taxon>
        <taxon>Pezizomycotina</taxon>
        <taxon>Dothideomycetes</taxon>
        <taxon>Dothideomycetes incertae sedis</taxon>
        <taxon>Botryosphaeriales</taxon>
        <taxon>Phyllostictaceae</taxon>
        <taxon>Phyllosticta</taxon>
    </lineage>
</organism>
<accession>A0ABR1Y765</accession>
<proteinExistence type="predicted"/>
<feature type="compositionally biased region" description="Basic and acidic residues" evidence="1">
    <location>
        <begin position="141"/>
        <end position="152"/>
    </location>
</feature>
<gene>
    <name evidence="2" type="ORF">IWX90DRAFT_410927</name>
</gene>